<sequence length="273" mass="28636">MEEQPPQLQPLPLQQQQREEIRGTAVAEQHCGDLLAAAERGAPGPVMGPGQGHGEGEGEGVPEVVVEGAAGLGRWQRHRFDADPAEVAPPRTSRNAALLAALAAVQGEGCHLALGESGPDSASLAYLRASLASDVELVRAGWRVKASEKDVELACRAMGALAQPSSAATEGALLEALAEYVAAALGRFPSSLEEDLARLEGRGGYERVTGPERLALVALASQKRALRGTAQAVASWRGRLAAGCPVEELYYDEDDEEWAEGAEGEEGEGEEEV</sequence>
<name>A0A8J4APB5_9CHLO</name>
<feature type="region of interest" description="Disordered" evidence="1">
    <location>
        <begin position="252"/>
        <end position="273"/>
    </location>
</feature>
<proteinExistence type="predicted"/>
<dbReference type="InterPro" id="IPR015353">
    <property type="entry name" value="Rubisco_LSMT_subst-bd"/>
</dbReference>
<dbReference type="Gene3D" id="3.90.1420.10">
    <property type="entry name" value="Rubisco LSMT, substrate-binding domain"/>
    <property type="match status" value="1"/>
</dbReference>
<feature type="domain" description="Rubisco LSMT substrate-binding" evidence="2">
    <location>
        <begin position="111"/>
        <end position="226"/>
    </location>
</feature>
<evidence type="ECO:0000256" key="1">
    <source>
        <dbReference type="SAM" id="MobiDB-lite"/>
    </source>
</evidence>
<comment type="caution">
    <text evidence="3">The sequence shown here is derived from an EMBL/GenBank/DDBJ whole genome shotgun (WGS) entry which is preliminary data.</text>
</comment>
<gene>
    <name evidence="3" type="ORF">Vafri_2473</name>
</gene>
<accession>A0A8J4APB5</accession>
<protein>
    <recommendedName>
        <fullName evidence="2">Rubisco LSMT substrate-binding domain-containing protein</fullName>
    </recommendedName>
</protein>
<evidence type="ECO:0000259" key="2">
    <source>
        <dbReference type="Pfam" id="PF09273"/>
    </source>
</evidence>
<feature type="compositionally biased region" description="Low complexity" evidence="1">
    <location>
        <begin position="1"/>
        <end position="16"/>
    </location>
</feature>
<dbReference type="EMBL" id="BNCO01000003">
    <property type="protein sequence ID" value="GIL45145.1"/>
    <property type="molecule type" value="Genomic_DNA"/>
</dbReference>
<dbReference type="Proteomes" id="UP000747399">
    <property type="component" value="Unassembled WGS sequence"/>
</dbReference>
<keyword evidence="4" id="KW-1185">Reference proteome</keyword>
<dbReference type="InterPro" id="IPR036464">
    <property type="entry name" value="Rubisco_LSMT_subst-bd_sf"/>
</dbReference>
<dbReference type="AlphaFoldDB" id="A0A8J4APB5"/>
<dbReference type="Pfam" id="PF09273">
    <property type="entry name" value="Rubis-subs-bind"/>
    <property type="match status" value="1"/>
</dbReference>
<dbReference type="SUPFAM" id="SSF81822">
    <property type="entry name" value="RuBisCo LSMT C-terminal, substrate-binding domain"/>
    <property type="match status" value="1"/>
</dbReference>
<organism evidence="3 4">
    <name type="scientific">Volvox africanus</name>
    <dbReference type="NCBI Taxonomy" id="51714"/>
    <lineage>
        <taxon>Eukaryota</taxon>
        <taxon>Viridiplantae</taxon>
        <taxon>Chlorophyta</taxon>
        <taxon>core chlorophytes</taxon>
        <taxon>Chlorophyceae</taxon>
        <taxon>CS clade</taxon>
        <taxon>Chlamydomonadales</taxon>
        <taxon>Volvocaceae</taxon>
        <taxon>Volvox</taxon>
    </lineage>
</organism>
<reference evidence="3" key="1">
    <citation type="journal article" date="2021" name="Proc. Natl. Acad. Sci. U.S.A.">
        <title>Three genomes in the algal genus Volvox reveal the fate of a haploid sex-determining region after a transition to homothallism.</title>
        <authorList>
            <person name="Yamamoto K."/>
            <person name="Hamaji T."/>
            <person name="Kawai-Toyooka H."/>
            <person name="Matsuzaki R."/>
            <person name="Takahashi F."/>
            <person name="Nishimura Y."/>
            <person name="Kawachi M."/>
            <person name="Noguchi H."/>
            <person name="Minakuchi Y."/>
            <person name="Umen J.G."/>
            <person name="Toyoda A."/>
            <person name="Nozaki H."/>
        </authorList>
    </citation>
    <scope>NUCLEOTIDE SEQUENCE</scope>
    <source>
        <strain evidence="3">NIES-3780</strain>
    </source>
</reference>
<feature type="region of interest" description="Disordered" evidence="1">
    <location>
        <begin position="1"/>
        <end position="60"/>
    </location>
</feature>
<evidence type="ECO:0000313" key="3">
    <source>
        <dbReference type="EMBL" id="GIL45145.1"/>
    </source>
</evidence>
<evidence type="ECO:0000313" key="4">
    <source>
        <dbReference type="Proteomes" id="UP000747399"/>
    </source>
</evidence>